<proteinExistence type="predicted"/>
<dbReference type="PANTHER" id="PTHR43489:SF3">
    <property type="entry name" value="XYLOSE ISOMERASE DOMAIN PROTEIN TIM BARREL"/>
    <property type="match status" value="1"/>
</dbReference>
<dbReference type="InterPro" id="IPR050417">
    <property type="entry name" value="Sugar_Epim/Isomerase"/>
</dbReference>
<dbReference type="Gene3D" id="3.20.20.150">
    <property type="entry name" value="Divalent-metal-dependent TIM barrel enzymes"/>
    <property type="match status" value="1"/>
</dbReference>
<dbReference type="InterPro" id="IPR013022">
    <property type="entry name" value="Xyl_isomerase-like_TIM-brl"/>
</dbReference>
<organism evidence="3 4">
    <name type="scientific">Emticicia agri</name>
    <dbReference type="NCBI Taxonomy" id="2492393"/>
    <lineage>
        <taxon>Bacteria</taxon>
        <taxon>Pseudomonadati</taxon>
        <taxon>Bacteroidota</taxon>
        <taxon>Cytophagia</taxon>
        <taxon>Cytophagales</taxon>
        <taxon>Leadbetterellaceae</taxon>
        <taxon>Emticicia</taxon>
    </lineage>
</organism>
<gene>
    <name evidence="3" type="ORF">EWM59_06685</name>
</gene>
<dbReference type="EMBL" id="SEWF01000007">
    <property type="protein sequence ID" value="RYU96494.1"/>
    <property type="molecule type" value="Genomic_DNA"/>
</dbReference>
<feature type="domain" description="Xylose isomerase-like TIM barrel" evidence="2">
    <location>
        <begin position="85"/>
        <end position="279"/>
    </location>
</feature>
<reference evidence="3 4" key="1">
    <citation type="submission" date="2019-02" db="EMBL/GenBank/DDBJ databases">
        <title>Bacterial novel species Emticicia sp. 17J42-9 isolated from soil.</title>
        <authorList>
            <person name="Jung H.-Y."/>
        </authorList>
    </citation>
    <scope>NUCLEOTIDE SEQUENCE [LARGE SCALE GENOMIC DNA]</scope>
    <source>
        <strain evidence="3 4">17J42-9</strain>
    </source>
</reference>
<keyword evidence="4" id="KW-1185">Reference proteome</keyword>
<dbReference type="InterPro" id="IPR036237">
    <property type="entry name" value="Xyl_isomerase-like_sf"/>
</dbReference>
<dbReference type="GO" id="GO:0016853">
    <property type="term" value="F:isomerase activity"/>
    <property type="evidence" value="ECO:0007669"/>
    <property type="project" value="UniProtKB-KW"/>
</dbReference>
<evidence type="ECO:0000256" key="1">
    <source>
        <dbReference type="ARBA" id="ARBA00023235"/>
    </source>
</evidence>
<dbReference type="PROSITE" id="PS51318">
    <property type="entry name" value="TAT"/>
    <property type="match status" value="1"/>
</dbReference>
<dbReference type="Pfam" id="PF01261">
    <property type="entry name" value="AP_endonuc_2"/>
    <property type="match status" value="1"/>
</dbReference>
<dbReference type="Proteomes" id="UP000293162">
    <property type="component" value="Unassembled WGS sequence"/>
</dbReference>
<dbReference type="SUPFAM" id="SSF51658">
    <property type="entry name" value="Xylose isomerase-like"/>
    <property type="match status" value="1"/>
</dbReference>
<name>A0A4Q5M2G0_9BACT</name>
<evidence type="ECO:0000259" key="2">
    <source>
        <dbReference type="Pfam" id="PF01261"/>
    </source>
</evidence>
<keyword evidence="1 3" id="KW-0413">Isomerase</keyword>
<dbReference type="PANTHER" id="PTHR43489">
    <property type="entry name" value="ISOMERASE"/>
    <property type="match status" value="1"/>
</dbReference>
<evidence type="ECO:0000313" key="4">
    <source>
        <dbReference type="Proteomes" id="UP000293162"/>
    </source>
</evidence>
<dbReference type="OrthoDB" id="9786584at2"/>
<dbReference type="AlphaFoldDB" id="A0A4Q5M2G0"/>
<evidence type="ECO:0000313" key="3">
    <source>
        <dbReference type="EMBL" id="RYU96494.1"/>
    </source>
</evidence>
<keyword evidence="3" id="KW-0670">Pyruvate</keyword>
<comment type="caution">
    <text evidence="3">The sequence shown here is derived from an EMBL/GenBank/DDBJ whole genome shotgun (WGS) entry which is preliminary data.</text>
</comment>
<dbReference type="InterPro" id="IPR006311">
    <property type="entry name" value="TAT_signal"/>
</dbReference>
<sequence length="298" mass="33155">MENSNSRRNAMKKIVGGAATVATAGLIASRIDAADIGMGSELKGKINHSVCRWCYDSVPLDALCKSAKDIGLASIELLKPEEFETVKKHGLSCAMVSSTSKDWGIVKGWNKKEHHEGLEKWHKYLIDETAKAGFTNLICFSGNRDSAIDDEQGMKNCAEGLKRILSYAESKKVVLVMELLNSKVDHKDYMCDHTKWGVDLCKMIGSANFKLLYDIYHMQIMEGDVIRTIKENQQYIAHYHTGGVPGRHEIDETQELYYPSIMKAIADTGFKGFVAQEFIPARKDKLASLKQGVGICDV</sequence>
<accession>A0A4Q5M2G0</accession>
<protein>
    <submittedName>
        <fullName evidence="3">Hydroxypyruvate isomerase</fullName>
    </submittedName>
</protein>